<organism evidence="2 3">
    <name type="scientific">Methylocucumis oryzae</name>
    <dbReference type="NCBI Taxonomy" id="1632867"/>
    <lineage>
        <taxon>Bacteria</taxon>
        <taxon>Pseudomonadati</taxon>
        <taxon>Pseudomonadota</taxon>
        <taxon>Gammaproteobacteria</taxon>
        <taxon>Methylococcales</taxon>
        <taxon>Methylococcaceae</taxon>
        <taxon>Methylocucumis</taxon>
    </lineage>
</organism>
<evidence type="ECO:0000256" key="1">
    <source>
        <dbReference type="SAM" id="Phobius"/>
    </source>
</evidence>
<sequence>MANDTKIRSNARWLLRLTTLIIGIAWLIDYLIPHDYCFEQRRKLTDKEYILIVLDKFIKEGKIKLHDRNETAQAYLLHHPKCCSVSKGKNFSVL</sequence>
<dbReference type="Proteomes" id="UP000033684">
    <property type="component" value="Unassembled WGS sequence"/>
</dbReference>
<dbReference type="RefSeq" id="WP_045780784.1">
    <property type="nucleotide sequence ID" value="NZ_LAJX01000340.1"/>
</dbReference>
<feature type="transmembrane region" description="Helical" evidence="1">
    <location>
        <begin position="13"/>
        <end position="32"/>
    </location>
</feature>
<accession>A0A0F3IEN3</accession>
<protein>
    <submittedName>
        <fullName evidence="2">Uncharacterized protein</fullName>
    </submittedName>
</protein>
<dbReference type="EMBL" id="LAJX01000340">
    <property type="protein sequence ID" value="KJV05003.1"/>
    <property type="molecule type" value="Genomic_DNA"/>
</dbReference>
<comment type="caution">
    <text evidence="2">The sequence shown here is derived from an EMBL/GenBank/DDBJ whole genome shotgun (WGS) entry which is preliminary data.</text>
</comment>
<evidence type="ECO:0000313" key="3">
    <source>
        <dbReference type="Proteomes" id="UP000033684"/>
    </source>
</evidence>
<keyword evidence="1" id="KW-0812">Transmembrane</keyword>
<dbReference type="OrthoDB" id="9997230at2"/>
<reference evidence="3" key="1">
    <citation type="submission" date="2015-03" db="EMBL/GenBank/DDBJ databases">
        <title>Draft genome sequence of a novel methanotroph (Sn10-6) isolated from flooded ricefield rhizosphere in India.</title>
        <authorList>
            <person name="Pandit P.S."/>
            <person name="Pore S.D."/>
            <person name="Arora P."/>
            <person name="Kapse N.G."/>
            <person name="Dhakephalkar P.K."/>
            <person name="Rahalkar M.C."/>
        </authorList>
    </citation>
    <scope>NUCLEOTIDE SEQUENCE [LARGE SCALE GENOMIC DNA]</scope>
    <source>
        <strain evidence="3">Sn10-6</strain>
    </source>
</reference>
<keyword evidence="1" id="KW-0472">Membrane</keyword>
<dbReference type="AlphaFoldDB" id="A0A0F3IEN3"/>
<proteinExistence type="predicted"/>
<evidence type="ECO:0000313" key="2">
    <source>
        <dbReference type="EMBL" id="KJV05003.1"/>
    </source>
</evidence>
<keyword evidence="1" id="KW-1133">Transmembrane helix</keyword>
<keyword evidence="3" id="KW-1185">Reference proteome</keyword>
<gene>
    <name evidence="2" type="ORF">VZ94_21275</name>
</gene>
<reference evidence="2 3" key="2">
    <citation type="journal article" date="2016" name="Microb. Ecol.">
        <title>Genome Characteristics of a Novel Type I Methanotroph (Sn10-6) Isolated from a Flooded Indian Rice Field.</title>
        <authorList>
            <person name="Rahalkar M.C."/>
            <person name="Pandit P.S."/>
            <person name="Dhakephalkar P.K."/>
            <person name="Pore S."/>
            <person name="Arora P."/>
            <person name="Kapse N."/>
        </authorList>
    </citation>
    <scope>NUCLEOTIDE SEQUENCE [LARGE SCALE GENOMIC DNA]</scope>
    <source>
        <strain evidence="2 3">Sn10-6</strain>
    </source>
</reference>
<name>A0A0F3IEN3_9GAMM</name>